<accession>A0ABT9E788</accession>
<dbReference type="InterPro" id="IPR041698">
    <property type="entry name" value="Methyltransf_25"/>
</dbReference>
<dbReference type="RefSeq" id="WP_305106812.1">
    <property type="nucleotide sequence ID" value="NZ_JAUTWS010000037.1"/>
</dbReference>
<dbReference type="SUPFAM" id="SSF53335">
    <property type="entry name" value="S-adenosyl-L-methionine-dependent methyltransferases"/>
    <property type="match status" value="1"/>
</dbReference>
<evidence type="ECO:0000313" key="3">
    <source>
        <dbReference type="Proteomes" id="UP001243009"/>
    </source>
</evidence>
<keyword evidence="2" id="KW-0808">Transferase</keyword>
<sequence length="278" mass="29943">MTEPDWRATNHALWEERTAVHLAPGGYDLAALRAGAGRLDAIVEAELGPVAGLRVLHLQCHFGRDTLTLAQRGAAATGLDFSGAAIAAARGLAAELGLADRARFVEADLYAAPAAIPEPAGFDLVFVTWGALPWLPDIAGWARIVAGFLRPGGRLYLAEAHPAALVFDDAGEGATPGRPGWLVPYFEREAVVLEATEDYANPEARLTSTRETTWMHPLSAVVGALRGAGLALDWLHEHPRVSWRMFRGLARDADGLWAWPGKPWLPLAYSLSAVKEHR</sequence>
<keyword evidence="2" id="KW-0489">Methyltransferase</keyword>
<dbReference type="GO" id="GO:0032259">
    <property type="term" value="P:methylation"/>
    <property type="evidence" value="ECO:0007669"/>
    <property type="project" value="UniProtKB-KW"/>
</dbReference>
<comment type="caution">
    <text evidence="2">The sequence shown here is derived from an EMBL/GenBank/DDBJ whole genome shotgun (WGS) entry which is preliminary data.</text>
</comment>
<dbReference type="Proteomes" id="UP001243009">
    <property type="component" value="Unassembled WGS sequence"/>
</dbReference>
<reference evidence="2 3" key="1">
    <citation type="submission" date="2023-08" db="EMBL/GenBank/DDBJ databases">
        <title>The draft genome sequence of Paracraurococcus sp. LOR1-02.</title>
        <authorList>
            <person name="Kingkaew E."/>
            <person name="Tanasupawat S."/>
        </authorList>
    </citation>
    <scope>NUCLEOTIDE SEQUENCE [LARGE SCALE GENOMIC DNA]</scope>
    <source>
        <strain evidence="2 3">LOR1-02</strain>
    </source>
</reference>
<evidence type="ECO:0000259" key="1">
    <source>
        <dbReference type="Pfam" id="PF13649"/>
    </source>
</evidence>
<dbReference type="GO" id="GO:0008168">
    <property type="term" value="F:methyltransferase activity"/>
    <property type="evidence" value="ECO:0007669"/>
    <property type="project" value="UniProtKB-KW"/>
</dbReference>
<protein>
    <submittedName>
        <fullName evidence="2">Class I SAM-dependent methyltransferase</fullName>
    </submittedName>
</protein>
<organism evidence="2 3">
    <name type="scientific">Paracraurococcus lichenis</name>
    <dbReference type="NCBI Taxonomy" id="3064888"/>
    <lineage>
        <taxon>Bacteria</taxon>
        <taxon>Pseudomonadati</taxon>
        <taxon>Pseudomonadota</taxon>
        <taxon>Alphaproteobacteria</taxon>
        <taxon>Acetobacterales</taxon>
        <taxon>Roseomonadaceae</taxon>
        <taxon>Paracraurococcus</taxon>
    </lineage>
</organism>
<feature type="domain" description="Methyltransferase" evidence="1">
    <location>
        <begin position="55"/>
        <end position="153"/>
    </location>
</feature>
<dbReference type="InterPro" id="IPR029063">
    <property type="entry name" value="SAM-dependent_MTases_sf"/>
</dbReference>
<dbReference type="EMBL" id="JAUTWS010000037">
    <property type="protein sequence ID" value="MDO9711957.1"/>
    <property type="molecule type" value="Genomic_DNA"/>
</dbReference>
<evidence type="ECO:0000313" key="2">
    <source>
        <dbReference type="EMBL" id="MDO9711957.1"/>
    </source>
</evidence>
<gene>
    <name evidence="2" type="ORF">Q7A36_26680</name>
</gene>
<dbReference type="Pfam" id="PF13649">
    <property type="entry name" value="Methyltransf_25"/>
    <property type="match status" value="1"/>
</dbReference>
<dbReference type="Gene3D" id="3.40.50.150">
    <property type="entry name" value="Vaccinia Virus protein VP39"/>
    <property type="match status" value="1"/>
</dbReference>
<proteinExistence type="predicted"/>
<name>A0ABT9E788_9PROT</name>
<keyword evidence="3" id="KW-1185">Reference proteome</keyword>
<dbReference type="CDD" id="cd02440">
    <property type="entry name" value="AdoMet_MTases"/>
    <property type="match status" value="1"/>
</dbReference>